<name>A0A1H4BIC0_9GAMM</name>
<dbReference type="EMBL" id="FNQO01000006">
    <property type="protein sequence ID" value="SEA47903.1"/>
    <property type="molecule type" value="Genomic_DNA"/>
</dbReference>
<dbReference type="Proteomes" id="UP000198658">
    <property type="component" value="Unassembled WGS sequence"/>
</dbReference>
<evidence type="ECO:0000313" key="2">
    <source>
        <dbReference type="EMBL" id="SEA47903.1"/>
    </source>
</evidence>
<dbReference type="RefSeq" id="WP_091391141.1">
    <property type="nucleotide sequence ID" value="NZ_FNQO01000006.1"/>
</dbReference>
<sequence length="158" mass="16476">MKKQAGATMIEILVTILVLAVGLLGLSATQVMSLKNGNNAHHRYMAALAAHEMAERMRANPDGIELGGYDNAKVSAETVTGTAPDCSQTCAAGSLAALDLYDWGQVISTNLPGGEGEISRAGRVVTLTVSWNEQHTGENRGTAAGGTDESSFVMVVEL</sequence>
<dbReference type="NCBIfam" id="TIGR02523">
    <property type="entry name" value="type_IV_pilV"/>
    <property type="match status" value="1"/>
</dbReference>
<dbReference type="OrthoDB" id="8547299at2"/>
<dbReference type="InterPro" id="IPR054402">
    <property type="entry name" value="Tt1218-like_dom"/>
</dbReference>
<proteinExistence type="predicted"/>
<dbReference type="AlphaFoldDB" id="A0A1H4BIC0"/>
<dbReference type="Pfam" id="PF22150">
    <property type="entry name" value="Tt1218-like"/>
    <property type="match status" value="1"/>
</dbReference>
<reference evidence="3" key="1">
    <citation type="submission" date="2016-10" db="EMBL/GenBank/DDBJ databases">
        <authorList>
            <person name="Varghese N."/>
            <person name="Submissions S."/>
        </authorList>
    </citation>
    <scope>NUCLEOTIDE SEQUENCE [LARGE SCALE GENOMIC DNA]</scope>
    <source>
        <strain evidence="3">CGMCC 1.10657</strain>
    </source>
</reference>
<organism evidence="2 3">
    <name type="scientific">Microbulbifer marinus</name>
    <dbReference type="NCBI Taxonomy" id="658218"/>
    <lineage>
        <taxon>Bacteria</taxon>
        <taxon>Pseudomonadati</taxon>
        <taxon>Pseudomonadota</taxon>
        <taxon>Gammaproteobacteria</taxon>
        <taxon>Cellvibrionales</taxon>
        <taxon>Microbulbiferaceae</taxon>
        <taxon>Microbulbifer</taxon>
    </lineage>
</organism>
<dbReference type="Pfam" id="PF07963">
    <property type="entry name" value="N_methyl"/>
    <property type="match status" value="1"/>
</dbReference>
<dbReference type="STRING" id="658218.SAMN05216562_3292"/>
<gene>
    <name evidence="2" type="ORF">SAMN05216562_3292</name>
</gene>
<dbReference type="InterPro" id="IPR013362">
    <property type="entry name" value="Pilus_4_PilV"/>
</dbReference>
<evidence type="ECO:0000313" key="3">
    <source>
        <dbReference type="Proteomes" id="UP000198658"/>
    </source>
</evidence>
<evidence type="ECO:0000259" key="1">
    <source>
        <dbReference type="Pfam" id="PF22150"/>
    </source>
</evidence>
<feature type="domain" description="Type IV pilin Tt1218-like" evidence="1">
    <location>
        <begin position="28"/>
        <end position="100"/>
    </location>
</feature>
<protein>
    <submittedName>
        <fullName evidence="2">Type IV pilus assembly protein PilV</fullName>
    </submittedName>
</protein>
<accession>A0A1H4BIC0</accession>
<dbReference type="InterPro" id="IPR012902">
    <property type="entry name" value="N_methyl_site"/>
</dbReference>
<keyword evidence="3" id="KW-1185">Reference proteome</keyword>